<accession>A0A8J7ALU4</accession>
<name>A0A8J7ALU4_9CYAN</name>
<gene>
    <name evidence="1" type="ORF">IQ241_05865</name>
</gene>
<evidence type="ECO:0000313" key="1">
    <source>
        <dbReference type="EMBL" id="MBE9076824.1"/>
    </source>
</evidence>
<dbReference type="Proteomes" id="UP000636505">
    <property type="component" value="Unassembled WGS sequence"/>
</dbReference>
<dbReference type="Pfam" id="PF07592">
    <property type="entry name" value="DDE_Tnp_ISAZ013"/>
    <property type="match status" value="1"/>
</dbReference>
<proteinExistence type="predicted"/>
<organism evidence="1 2">
    <name type="scientific">Vasconcelosia minhoensis LEGE 07310</name>
    <dbReference type="NCBI Taxonomy" id="915328"/>
    <lineage>
        <taxon>Bacteria</taxon>
        <taxon>Bacillati</taxon>
        <taxon>Cyanobacteriota</taxon>
        <taxon>Cyanophyceae</taxon>
        <taxon>Nodosilineales</taxon>
        <taxon>Cymatolegaceae</taxon>
        <taxon>Vasconcelosia</taxon>
        <taxon>Vasconcelosia minhoensis</taxon>
    </lineage>
</organism>
<keyword evidence="2" id="KW-1185">Reference proteome</keyword>
<dbReference type="AlphaFoldDB" id="A0A8J7ALU4"/>
<dbReference type="EMBL" id="JADEXG010000009">
    <property type="protein sequence ID" value="MBE9076824.1"/>
    <property type="molecule type" value="Genomic_DNA"/>
</dbReference>
<reference evidence="1" key="1">
    <citation type="submission" date="2020-10" db="EMBL/GenBank/DDBJ databases">
        <authorList>
            <person name="Castelo-Branco R."/>
            <person name="Eusebio N."/>
            <person name="Adriana R."/>
            <person name="Vieira A."/>
            <person name="Brugerolle De Fraissinette N."/>
            <person name="Rezende De Castro R."/>
            <person name="Schneider M.P."/>
            <person name="Vasconcelos V."/>
            <person name="Leao P.N."/>
        </authorList>
    </citation>
    <scope>NUCLEOTIDE SEQUENCE</scope>
    <source>
        <strain evidence="1">LEGE 07310</strain>
    </source>
</reference>
<sequence>MQRLADETEMKIEVCHYPPGTSKWNKIEHRLFCHITRNWRGVPLETHQVVVNLVSSTRTNEGLEVHCWLDGNIYQKGRKVTAEAIGSLRLKRNSFHSDWNYEIQPHEQLVVR</sequence>
<protein>
    <submittedName>
        <fullName evidence="1">Uncharacterized protein</fullName>
    </submittedName>
</protein>
<evidence type="ECO:0000313" key="2">
    <source>
        <dbReference type="Proteomes" id="UP000636505"/>
    </source>
</evidence>
<comment type="caution">
    <text evidence="1">The sequence shown here is derived from an EMBL/GenBank/DDBJ whole genome shotgun (WGS) entry which is preliminary data.</text>
</comment>
<dbReference type="InterPro" id="IPR011518">
    <property type="entry name" value="Transposase_36"/>
</dbReference>